<dbReference type="InterPro" id="IPR006542">
    <property type="entry name" value="DUF1093"/>
</dbReference>
<protein>
    <submittedName>
        <fullName evidence="1">YxeA family protein</fullName>
    </submittedName>
</protein>
<proteinExistence type="predicted"/>
<dbReference type="RefSeq" id="WP_125650756.1">
    <property type="nucleotide sequence ID" value="NZ_JBHTOH010000081.1"/>
</dbReference>
<keyword evidence="2" id="KW-1185">Reference proteome</keyword>
<dbReference type="InterPro" id="IPR036166">
    <property type="entry name" value="YxeA-like_sf"/>
</dbReference>
<gene>
    <name evidence="1" type="ORF">ACFQ4R_08195</name>
</gene>
<evidence type="ECO:0000313" key="1">
    <source>
        <dbReference type="EMBL" id="MFD1411561.1"/>
    </source>
</evidence>
<organism evidence="1 2">
    <name type="scientific">Lapidilactobacillus gannanensis</name>
    <dbReference type="NCBI Taxonomy" id="2486002"/>
    <lineage>
        <taxon>Bacteria</taxon>
        <taxon>Bacillati</taxon>
        <taxon>Bacillota</taxon>
        <taxon>Bacilli</taxon>
        <taxon>Lactobacillales</taxon>
        <taxon>Lactobacillaceae</taxon>
        <taxon>Lapidilactobacillus</taxon>
    </lineage>
</organism>
<accession>A0ABW4BP50</accession>
<dbReference type="EMBL" id="JBHTOH010000081">
    <property type="protein sequence ID" value="MFD1411561.1"/>
    <property type="molecule type" value="Genomic_DNA"/>
</dbReference>
<dbReference type="Pfam" id="PF06486">
    <property type="entry name" value="DUF1093"/>
    <property type="match status" value="1"/>
</dbReference>
<evidence type="ECO:0000313" key="2">
    <source>
        <dbReference type="Proteomes" id="UP001597191"/>
    </source>
</evidence>
<dbReference type="SUPFAM" id="SSF159121">
    <property type="entry name" value="BC4932-like"/>
    <property type="match status" value="1"/>
</dbReference>
<reference evidence="2" key="1">
    <citation type="journal article" date="2019" name="Int. J. Syst. Evol. Microbiol.">
        <title>The Global Catalogue of Microorganisms (GCM) 10K type strain sequencing project: providing services to taxonomists for standard genome sequencing and annotation.</title>
        <authorList>
            <consortium name="The Broad Institute Genomics Platform"/>
            <consortium name="The Broad Institute Genome Sequencing Center for Infectious Disease"/>
            <person name="Wu L."/>
            <person name="Ma J."/>
        </authorList>
    </citation>
    <scope>NUCLEOTIDE SEQUENCE [LARGE SCALE GENOMIC DNA]</scope>
    <source>
        <strain evidence="2">CCM 8937</strain>
    </source>
</reference>
<dbReference type="Proteomes" id="UP001597191">
    <property type="component" value="Unassembled WGS sequence"/>
</dbReference>
<name>A0ABW4BP50_9LACO</name>
<sequence>MKKIISGLITLILAAVVIGFGYKYYHDTYQGQDAYAIVTESPKKTATKDDSGKVQAGLYSYTYHFDWVLADGTHRQMSYDLSGENPQPVAVGKYVKAKVSQKRITAGPSYVDLNLIPSKAQQALK</sequence>
<comment type="caution">
    <text evidence="1">The sequence shown here is derived from an EMBL/GenBank/DDBJ whole genome shotgun (WGS) entry which is preliminary data.</text>
</comment>
<dbReference type="NCBIfam" id="TIGR01655">
    <property type="entry name" value="yxeA_fam"/>
    <property type="match status" value="1"/>
</dbReference>
<dbReference type="Gene3D" id="2.40.50.480">
    <property type="match status" value="1"/>
</dbReference>